<accession>A0ABY3SWN4</accession>
<evidence type="ECO:0000313" key="2">
    <source>
        <dbReference type="Proteomes" id="UP001054801"/>
    </source>
</evidence>
<dbReference type="InterPro" id="IPR009061">
    <property type="entry name" value="DNA-bd_dom_put_sf"/>
</dbReference>
<name>A0ABY3SWN4_9GAMM</name>
<reference evidence="1" key="1">
    <citation type="journal article" date="2022" name="Microorganisms">
        <title>Two New Species of Filamentous Sulfur Bacteria of the Genus Thiothrix, Thiothrix winogradskyi sp. nov. and 'Candidatus Thiothrix sulfatifontis' sp. nov.</title>
        <authorList>
            <person name="Ravin N.V."/>
            <person name="Rossetti S."/>
            <person name="Beletsky A.V."/>
            <person name="Kadnikov V.V."/>
            <person name="Rudenko T.S."/>
            <person name="Smolyakov D.D."/>
            <person name="Moskvitina M.I."/>
            <person name="Gureeva M.V."/>
            <person name="Mardanov A.V."/>
            <person name="Grabovich M.Y."/>
        </authorList>
    </citation>
    <scope>NUCLEOTIDE SEQUENCE</scope>
    <source>
        <strain evidence="1">CT3</strain>
    </source>
</reference>
<organism evidence="1 2">
    <name type="scientific">Thiothrix winogradskyi</name>
    <dbReference type="NCBI Taxonomy" id="96472"/>
    <lineage>
        <taxon>Bacteria</taxon>
        <taxon>Pseudomonadati</taxon>
        <taxon>Pseudomonadota</taxon>
        <taxon>Gammaproteobacteria</taxon>
        <taxon>Thiotrichales</taxon>
        <taxon>Thiotrichaceae</taxon>
        <taxon>Thiothrix</taxon>
    </lineage>
</organism>
<dbReference type="SUPFAM" id="SSF46955">
    <property type="entry name" value="Putative DNA-binding domain"/>
    <property type="match status" value="1"/>
</dbReference>
<sequence>MIEDSFSITRAEAARYLSVSPRTVETLGLPYQQIRKRGRVLYRQSDLEKVKRSSQHNMEVAA</sequence>
<proteinExistence type="predicted"/>
<dbReference type="RefSeq" id="WP_236498127.1">
    <property type="nucleotide sequence ID" value="NZ_CP091244.1"/>
</dbReference>
<evidence type="ECO:0000313" key="1">
    <source>
        <dbReference type="EMBL" id="UJS23901.1"/>
    </source>
</evidence>
<protein>
    <submittedName>
        <fullName evidence="1">Helix-turn-helix domain-containing protein</fullName>
    </submittedName>
</protein>
<gene>
    <name evidence="1" type="ORF">L2Y54_18465</name>
</gene>
<keyword evidence="2" id="KW-1185">Reference proteome</keyword>
<dbReference type="Proteomes" id="UP001054801">
    <property type="component" value="Chromosome"/>
</dbReference>
<dbReference type="EMBL" id="CP091244">
    <property type="protein sequence ID" value="UJS23901.1"/>
    <property type="molecule type" value="Genomic_DNA"/>
</dbReference>